<evidence type="ECO:0000256" key="5">
    <source>
        <dbReference type="ARBA" id="ARBA00023242"/>
    </source>
</evidence>
<dbReference type="Pfam" id="PF00751">
    <property type="entry name" value="DM"/>
    <property type="match status" value="1"/>
</dbReference>
<dbReference type="InterPro" id="IPR026607">
    <property type="entry name" value="DMRT"/>
</dbReference>
<feature type="region of interest" description="Disordered" evidence="7">
    <location>
        <begin position="35"/>
        <end position="61"/>
    </location>
</feature>
<evidence type="ECO:0000256" key="4">
    <source>
        <dbReference type="ARBA" id="ARBA00023125"/>
    </source>
</evidence>
<feature type="compositionally biased region" description="Basic and acidic residues" evidence="7">
    <location>
        <begin position="178"/>
        <end position="194"/>
    </location>
</feature>
<dbReference type="FunCoup" id="A0A6P7X4Q5">
    <property type="interactions" value="814"/>
</dbReference>
<evidence type="ECO:0000313" key="10">
    <source>
        <dbReference type="RefSeq" id="XP_030048291.1"/>
    </source>
</evidence>
<dbReference type="Pfam" id="PF20624">
    <property type="entry name" value="DMRT5_DMB"/>
    <property type="match status" value="1"/>
</dbReference>
<feature type="region of interest" description="Disordered" evidence="7">
    <location>
        <begin position="172"/>
        <end position="224"/>
    </location>
</feature>
<dbReference type="InterPro" id="IPR036407">
    <property type="entry name" value="DM_DNA-bd_sf"/>
</dbReference>
<organism evidence="9 10">
    <name type="scientific">Microcaecilia unicolor</name>
    <dbReference type="NCBI Taxonomy" id="1415580"/>
    <lineage>
        <taxon>Eukaryota</taxon>
        <taxon>Metazoa</taxon>
        <taxon>Chordata</taxon>
        <taxon>Craniata</taxon>
        <taxon>Vertebrata</taxon>
        <taxon>Euteleostomi</taxon>
        <taxon>Amphibia</taxon>
        <taxon>Gymnophiona</taxon>
        <taxon>Siphonopidae</taxon>
        <taxon>Microcaecilia</taxon>
    </lineage>
</organism>
<dbReference type="SUPFAM" id="SSF46934">
    <property type="entry name" value="UBA-like"/>
    <property type="match status" value="1"/>
</dbReference>
<keyword evidence="4 6" id="KW-0238">DNA-binding</keyword>
<keyword evidence="3 6" id="KW-0862">Zinc</keyword>
<evidence type="ECO:0000256" key="7">
    <source>
        <dbReference type="SAM" id="MobiDB-lite"/>
    </source>
</evidence>
<keyword evidence="9" id="KW-1185">Reference proteome</keyword>
<proteinExistence type="inferred from homology"/>
<evidence type="ECO:0000259" key="8">
    <source>
        <dbReference type="PROSITE" id="PS50809"/>
    </source>
</evidence>
<dbReference type="SUPFAM" id="SSF82927">
    <property type="entry name" value="Cysteine-rich DNA binding domain, (DM domain)"/>
    <property type="match status" value="1"/>
</dbReference>
<dbReference type="GO" id="GO:0007548">
    <property type="term" value="P:sex differentiation"/>
    <property type="evidence" value="ECO:0007669"/>
    <property type="project" value="TreeGrafter"/>
</dbReference>
<feature type="domain" description="DM" evidence="8">
    <location>
        <begin position="62"/>
        <end position="109"/>
    </location>
</feature>
<comment type="similarity">
    <text evidence="1">Belongs to the DMRT family.</text>
</comment>
<dbReference type="GO" id="GO:0005634">
    <property type="term" value="C:nucleus"/>
    <property type="evidence" value="ECO:0007669"/>
    <property type="project" value="UniProtKB-SubCell"/>
</dbReference>
<feature type="compositionally biased region" description="Low complexity" evidence="7">
    <location>
        <begin position="205"/>
        <end position="219"/>
    </location>
</feature>
<dbReference type="GO" id="GO:0046872">
    <property type="term" value="F:metal ion binding"/>
    <property type="evidence" value="ECO:0007669"/>
    <property type="project" value="UniProtKB-KW"/>
</dbReference>
<dbReference type="InParanoid" id="A0A6P7X4Q5"/>
<name>A0A6P7X4Q5_9AMPH</name>
<feature type="region of interest" description="Disordered" evidence="7">
    <location>
        <begin position="112"/>
        <end position="147"/>
    </location>
</feature>
<dbReference type="InterPro" id="IPR046472">
    <property type="entry name" value="DMRT5_1_DMB_dom"/>
</dbReference>
<feature type="DNA-binding region" description="DM" evidence="6">
    <location>
        <begin position="62"/>
        <end position="109"/>
    </location>
</feature>
<dbReference type="CDD" id="cd14417">
    <property type="entry name" value="CUE_DMA_DMRTA1"/>
    <property type="match status" value="1"/>
</dbReference>
<dbReference type="SMART" id="SM00301">
    <property type="entry name" value="DM"/>
    <property type="match status" value="1"/>
</dbReference>
<dbReference type="PANTHER" id="PTHR12322">
    <property type="entry name" value="DOUBLESEX AND MAB-3 RELATED TRANSCRIPTION FACTOR DMRT"/>
    <property type="match status" value="1"/>
</dbReference>
<dbReference type="AlphaFoldDB" id="A0A6P7X4Q5"/>
<accession>A0A6P7X4Q5</accession>
<dbReference type="Gene3D" id="4.10.1040.10">
    <property type="entry name" value="DM DNA-binding domain"/>
    <property type="match status" value="1"/>
</dbReference>
<dbReference type="Pfam" id="PF03474">
    <property type="entry name" value="DMA"/>
    <property type="match status" value="1"/>
</dbReference>
<dbReference type="PANTHER" id="PTHR12322:SF71">
    <property type="entry name" value="DOUBLESEX- AND MAB-3-RELATED TRANSCRIPTION FACTOR A1"/>
    <property type="match status" value="1"/>
</dbReference>
<comment type="subcellular location">
    <subcellularLocation>
        <location evidence="6">Nucleus</location>
    </subcellularLocation>
</comment>
<protein>
    <submittedName>
        <fullName evidence="10">Doublesex- and mab-3-related transcription factor A1</fullName>
    </submittedName>
</protein>
<gene>
    <name evidence="10" type="primary">DMRTA1</name>
</gene>
<reference evidence="10" key="1">
    <citation type="submission" date="2025-08" db="UniProtKB">
        <authorList>
            <consortium name="RefSeq"/>
        </authorList>
    </citation>
    <scope>IDENTIFICATION</scope>
</reference>
<dbReference type="KEGG" id="muo:115462416"/>
<dbReference type="GO" id="GO:0000981">
    <property type="term" value="F:DNA-binding transcription factor activity, RNA polymerase II-specific"/>
    <property type="evidence" value="ECO:0007669"/>
    <property type="project" value="TreeGrafter"/>
</dbReference>
<evidence type="ECO:0000256" key="2">
    <source>
        <dbReference type="ARBA" id="ARBA00022723"/>
    </source>
</evidence>
<evidence type="ECO:0000256" key="1">
    <source>
        <dbReference type="ARBA" id="ARBA00006834"/>
    </source>
</evidence>
<dbReference type="CTD" id="63951"/>
<dbReference type="GO" id="GO:0000978">
    <property type="term" value="F:RNA polymerase II cis-regulatory region sequence-specific DNA binding"/>
    <property type="evidence" value="ECO:0007669"/>
    <property type="project" value="TreeGrafter"/>
</dbReference>
<dbReference type="PROSITE" id="PS40000">
    <property type="entry name" value="DM_1"/>
    <property type="match status" value="1"/>
</dbReference>
<evidence type="ECO:0000256" key="6">
    <source>
        <dbReference type="PROSITE-ProRule" id="PRU00070"/>
    </source>
</evidence>
<dbReference type="RefSeq" id="XP_030048291.1">
    <property type="nucleotide sequence ID" value="XM_030192431.1"/>
</dbReference>
<sequence length="422" mass="45342">MDGGNRALLTQRLVAPVMPVPPSFLQPPPTLLLRTASCPPSRAPPPQVPHHAPGPSPRTPKCARCRNHGAVSALKGHKRFCRWRDCTCAKCTLIAERQRVMAAQVALRRQQAQESEAQGGRREAGGPVPALQLSGAEGSREGKTQKQDPFYIGVARSAVLSHLLSLRSAVELTGSSKTPEKKSSDTDAFDKEDISESPSPDQQGESTDSLRSLSSSDIESGNESECSKELSAACSRLPVSSSKHRNPLEMLIKVFPNQKQCKLESILQHCKGDVVQAIEHILNGQEQNHDTGDAISPSETELSALQGASAFSFAGLGIGTVGTKSAFSPFRTNSASLASHTNFYGLTPRLEISPLRLAYSSPGRGLPGFMSPYLVSGLVPALPFRPGVDYMFSGMVRDASYISCKDSLSSNGFYSRLNQENQ</sequence>
<keyword evidence="2 6" id="KW-0479">Metal-binding</keyword>
<dbReference type="InterPro" id="IPR001275">
    <property type="entry name" value="DM_DNA-bd"/>
</dbReference>
<feature type="compositionally biased region" description="Pro residues" evidence="7">
    <location>
        <begin position="41"/>
        <end position="58"/>
    </location>
</feature>
<dbReference type="GeneID" id="115462416"/>
<dbReference type="InterPro" id="IPR005173">
    <property type="entry name" value="DMA"/>
</dbReference>
<dbReference type="PROSITE" id="PS50809">
    <property type="entry name" value="DM_2"/>
    <property type="match status" value="1"/>
</dbReference>
<keyword evidence="5 6" id="KW-0539">Nucleus</keyword>
<evidence type="ECO:0000313" key="9">
    <source>
        <dbReference type="Proteomes" id="UP000515156"/>
    </source>
</evidence>
<dbReference type="InterPro" id="IPR009060">
    <property type="entry name" value="UBA-like_sf"/>
</dbReference>
<dbReference type="FunFam" id="4.10.1040.10:FF:000001">
    <property type="entry name" value="doublesex- and mab-3-related transcription factor 1"/>
    <property type="match status" value="1"/>
</dbReference>
<evidence type="ECO:0000256" key="3">
    <source>
        <dbReference type="ARBA" id="ARBA00022833"/>
    </source>
</evidence>
<dbReference type="Proteomes" id="UP000515156">
    <property type="component" value="Chromosome 2"/>
</dbReference>
<dbReference type="OrthoDB" id="6162476at2759"/>